<organism evidence="4 5">
    <name type="scientific">Zestomonas carbonaria</name>
    <dbReference type="NCBI Taxonomy" id="2762745"/>
    <lineage>
        <taxon>Bacteria</taxon>
        <taxon>Pseudomonadati</taxon>
        <taxon>Pseudomonadota</taxon>
        <taxon>Gammaproteobacteria</taxon>
        <taxon>Pseudomonadales</taxon>
        <taxon>Pseudomonadaceae</taxon>
        <taxon>Zestomonas</taxon>
    </lineage>
</organism>
<keyword evidence="1" id="KW-0802">TPR repeat</keyword>
<feature type="signal peptide" evidence="3">
    <location>
        <begin position="1"/>
        <end position="24"/>
    </location>
</feature>
<dbReference type="NCBIfam" id="NF041601">
    <property type="entry name" value="PA5502_lipo"/>
    <property type="match status" value="1"/>
</dbReference>
<evidence type="ECO:0000313" key="4">
    <source>
        <dbReference type="EMBL" id="CAD5106678.1"/>
    </source>
</evidence>
<feature type="chain" id="PRO_5031549113" description="Lipoprotein" evidence="3">
    <location>
        <begin position="25"/>
        <end position="275"/>
    </location>
</feature>
<name>A0A7U7EL77_9GAMM</name>
<dbReference type="PROSITE" id="PS50005">
    <property type="entry name" value="TPR"/>
    <property type="match status" value="1"/>
</dbReference>
<feature type="repeat" description="TPR" evidence="1">
    <location>
        <begin position="80"/>
        <end position="113"/>
    </location>
</feature>
<evidence type="ECO:0000313" key="5">
    <source>
        <dbReference type="Proteomes" id="UP000583387"/>
    </source>
</evidence>
<dbReference type="Proteomes" id="UP000583387">
    <property type="component" value="Unassembled WGS sequence"/>
</dbReference>
<keyword evidence="5" id="KW-1185">Reference proteome</keyword>
<dbReference type="RefSeq" id="WP_187670039.1">
    <property type="nucleotide sequence ID" value="NZ_CAJFCI010000025.1"/>
</dbReference>
<protein>
    <recommendedName>
        <fullName evidence="6">Lipoprotein</fullName>
    </recommendedName>
</protein>
<dbReference type="AlphaFoldDB" id="A0A7U7EL77"/>
<accession>A0A7U7EL77</accession>
<dbReference type="EMBL" id="CAJFCI010000025">
    <property type="protein sequence ID" value="CAD5106678.1"/>
    <property type="molecule type" value="Genomic_DNA"/>
</dbReference>
<keyword evidence="3" id="KW-0732">Signal</keyword>
<evidence type="ECO:0000256" key="2">
    <source>
        <dbReference type="SAM" id="Coils"/>
    </source>
</evidence>
<dbReference type="InterPro" id="IPR019734">
    <property type="entry name" value="TPR_rpt"/>
</dbReference>
<dbReference type="InterPro" id="IPR048086">
    <property type="entry name" value="PA5502-like_lipo"/>
</dbReference>
<evidence type="ECO:0000256" key="3">
    <source>
        <dbReference type="SAM" id="SignalP"/>
    </source>
</evidence>
<sequence>MSLFTSRYLAIAALSLLLSACQSAPQQVATLPVDELVSAFSQLEQSIERGELERADEQLAALQPRAAGDTRLESLQRRLADAYLQQGQGALQRGDLDSAAQALGRARGLMPQAPALTTGLDEAIGQARSTEQQAAMARAAAEAKAREEAARLEQARQLREAAERQAAAIQPQVSESARFRPLLIDPNAKTSVVPLPMLDSHDNEALRDLLDSVAADVVHYDCAVRVQVRQAKDYPWVASLLSARVKRLQPGYALRLVQDLKPDETPRLVLSPRNP</sequence>
<comment type="caution">
    <text evidence="4">The sequence shown here is derived from an EMBL/GenBank/DDBJ whole genome shotgun (WGS) entry which is preliminary data.</text>
</comment>
<keyword evidence="2" id="KW-0175">Coiled coil</keyword>
<proteinExistence type="predicted"/>
<evidence type="ECO:0008006" key="6">
    <source>
        <dbReference type="Google" id="ProtNLM"/>
    </source>
</evidence>
<reference evidence="4 5" key="1">
    <citation type="submission" date="2020-08" db="EMBL/GenBank/DDBJ databases">
        <authorList>
            <person name="Criscuolo A."/>
        </authorList>
    </citation>
    <scope>NUCLEOTIDE SEQUENCE [LARGE SCALE GENOMIC DNA]</scope>
    <source>
        <strain evidence="4">CIP111764</strain>
    </source>
</reference>
<evidence type="ECO:0000256" key="1">
    <source>
        <dbReference type="PROSITE-ProRule" id="PRU00339"/>
    </source>
</evidence>
<feature type="coiled-coil region" evidence="2">
    <location>
        <begin position="138"/>
        <end position="165"/>
    </location>
</feature>
<dbReference type="PROSITE" id="PS51257">
    <property type="entry name" value="PROKAR_LIPOPROTEIN"/>
    <property type="match status" value="1"/>
</dbReference>
<gene>
    <name evidence="4" type="ORF">PSEWESI4_00945</name>
</gene>